<dbReference type="Gene3D" id="3.40.50.300">
    <property type="entry name" value="P-loop containing nucleotide triphosphate hydrolases"/>
    <property type="match status" value="1"/>
</dbReference>
<evidence type="ECO:0000313" key="7">
    <source>
        <dbReference type="Proteomes" id="UP000308530"/>
    </source>
</evidence>
<gene>
    <name evidence="6" type="ORF">FE840_004780</name>
</gene>
<dbReference type="Pfam" id="PF00005">
    <property type="entry name" value="ABC_tran"/>
    <property type="match status" value="1"/>
</dbReference>
<evidence type="ECO:0000256" key="3">
    <source>
        <dbReference type="ARBA" id="ARBA00022741"/>
    </source>
</evidence>
<dbReference type="PROSITE" id="PS00211">
    <property type="entry name" value="ABC_TRANSPORTER_1"/>
    <property type="match status" value="1"/>
</dbReference>
<keyword evidence="2" id="KW-0813">Transport</keyword>
<keyword evidence="4 6" id="KW-0067">ATP-binding</keyword>
<dbReference type="RefSeq" id="WP_138285950.1">
    <property type="nucleotide sequence ID" value="NZ_CP058350.1"/>
</dbReference>
<dbReference type="InterPro" id="IPR050319">
    <property type="entry name" value="ABC_transp_ATP-bind"/>
</dbReference>
<dbReference type="InterPro" id="IPR017871">
    <property type="entry name" value="ABC_transporter-like_CS"/>
</dbReference>
<keyword evidence="7" id="KW-1185">Reference proteome</keyword>
<keyword evidence="3" id="KW-0547">Nucleotide-binding</keyword>
<evidence type="ECO:0000256" key="4">
    <source>
        <dbReference type="ARBA" id="ARBA00022840"/>
    </source>
</evidence>
<dbReference type="PANTHER" id="PTHR43776:SF7">
    <property type="entry name" value="D,D-DIPEPTIDE TRANSPORT ATP-BINDING PROTEIN DDPF-RELATED"/>
    <property type="match status" value="1"/>
</dbReference>
<dbReference type="GO" id="GO:0005524">
    <property type="term" value="F:ATP binding"/>
    <property type="evidence" value="ECO:0007669"/>
    <property type="project" value="UniProtKB-KW"/>
</dbReference>
<dbReference type="PANTHER" id="PTHR43776">
    <property type="entry name" value="TRANSPORT ATP-BINDING PROTEIN"/>
    <property type="match status" value="1"/>
</dbReference>
<dbReference type="SUPFAM" id="SSF52540">
    <property type="entry name" value="P-loop containing nucleoside triphosphate hydrolases"/>
    <property type="match status" value="1"/>
</dbReference>
<name>A0ABX6QL15_9HYPH</name>
<dbReference type="PROSITE" id="PS50893">
    <property type="entry name" value="ABC_TRANSPORTER_2"/>
    <property type="match status" value="1"/>
</dbReference>
<evidence type="ECO:0000313" key="6">
    <source>
        <dbReference type="EMBL" id="QLF68910.1"/>
    </source>
</evidence>
<dbReference type="InterPro" id="IPR003439">
    <property type="entry name" value="ABC_transporter-like_ATP-bd"/>
</dbReference>
<dbReference type="InterPro" id="IPR003593">
    <property type="entry name" value="AAA+_ATPase"/>
</dbReference>
<dbReference type="InterPro" id="IPR027417">
    <property type="entry name" value="P-loop_NTPase"/>
</dbReference>
<dbReference type="Proteomes" id="UP000308530">
    <property type="component" value="Chromosome"/>
</dbReference>
<dbReference type="EMBL" id="CP058350">
    <property type="protein sequence ID" value="QLF68910.1"/>
    <property type="molecule type" value="Genomic_DNA"/>
</dbReference>
<protein>
    <submittedName>
        <fullName evidence="6">ATP-binding cassette domain-containing protein</fullName>
    </submittedName>
</protein>
<evidence type="ECO:0000259" key="5">
    <source>
        <dbReference type="PROSITE" id="PS50893"/>
    </source>
</evidence>
<accession>A0ABX6QL15</accession>
<evidence type="ECO:0000256" key="1">
    <source>
        <dbReference type="ARBA" id="ARBA00005417"/>
    </source>
</evidence>
<sequence>MLELRMIDFGFGSAKPILKSVSLSLAQGEILGLSGPSGAGKSTLGRIAAGYVKPLAGEVLLNGTSPTLGHQPIQYVHQSSIFAVNPRWRIGRIISEAWQPDSGTLNALGVSRRWFDRYPHEISGGELQRVVLARALGPQTRFLVADELSAMLDPITQVEIWSFLMERRDQGLGVLAISHDTALLEQVSTRRVVLAMGHLQPAADIRQSETAESRVALSCR</sequence>
<reference evidence="6 7" key="1">
    <citation type="submission" date="2020-06" db="EMBL/GenBank/DDBJ databases">
        <title>Genome sequence of Rhizobium sp strain ADMK78.</title>
        <authorList>
            <person name="Rahi P."/>
        </authorList>
    </citation>
    <scope>NUCLEOTIDE SEQUENCE [LARGE SCALE GENOMIC DNA]</scope>
    <source>
        <strain evidence="6 7">ADMK78</strain>
    </source>
</reference>
<evidence type="ECO:0000256" key="2">
    <source>
        <dbReference type="ARBA" id="ARBA00022448"/>
    </source>
</evidence>
<dbReference type="SMART" id="SM00382">
    <property type="entry name" value="AAA"/>
    <property type="match status" value="1"/>
</dbReference>
<feature type="domain" description="ABC transporter" evidence="5">
    <location>
        <begin position="2"/>
        <end position="219"/>
    </location>
</feature>
<organism evidence="6 7">
    <name type="scientific">Peteryoungia desertarenae</name>
    <dbReference type="NCBI Taxonomy" id="1813451"/>
    <lineage>
        <taxon>Bacteria</taxon>
        <taxon>Pseudomonadati</taxon>
        <taxon>Pseudomonadota</taxon>
        <taxon>Alphaproteobacteria</taxon>
        <taxon>Hyphomicrobiales</taxon>
        <taxon>Rhizobiaceae</taxon>
        <taxon>Peteryoungia</taxon>
    </lineage>
</organism>
<proteinExistence type="inferred from homology"/>
<comment type="similarity">
    <text evidence="1">Belongs to the ABC transporter superfamily.</text>
</comment>